<dbReference type="AlphaFoldDB" id="A0AAU9WQS1"/>
<sequence>MLIEDLSHDKIKLLYAFLNDGIGTDYKALMTKRFSDLYSLAEVTEIEKSKSPAKKLLCDLINRQITVERLLEEVAAIGNIKAVKIIMEDVTKRGIILNLPGDYQFSPRHSTGQPQEHTDAVLMQYPIWEQDKTYYKAPVPETVFNPSH</sequence>
<keyword evidence="2" id="KW-1185">Reference proteome</keyword>
<protein>
    <submittedName>
        <fullName evidence="1">Uncharacterized protein</fullName>
    </submittedName>
</protein>
<organism evidence="1 2">
    <name type="scientific">Pocillopora meandrina</name>
    <dbReference type="NCBI Taxonomy" id="46732"/>
    <lineage>
        <taxon>Eukaryota</taxon>
        <taxon>Metazoa</taxon>
        <taxon>Cnidaria</taxon>
        <taxon>Anthozoa</taxon>
        <taxon>Hexacorallia</taxon>
        <taxon>Scleractinia</taxon>
        <taxon>Astrocoeniina</taxon>
        <taxon>Pocilloporidae</taxon>
        <taxon>Pocillopora</taxon>
    </lineage>
</organism>
<dbReference type="SUPFAM" id="SSF47986">
    <property type="entry name" value="DEATH domain"/>
    <property type="match status" value="1"/>
</dbReference>
<gene>
    <name evidence="1" type="ORF">PMEA_00009855</name>
</gene>
<reference evidence="1 2" key="1">
    <citation type="submission" date="2022-05" db="EMBL/GenBank/DDBJ databases">
        <authorList>
            <consortium name="Genoscope - CEA"/>
            <person name="William W."/>
        </authorList>
    </citation>
    <scope>NUCLEOTIDE SEQUENCE [LARGE SCALE GENOMIC DNA]</scope>
</reference>
<comment type="caution">
    <text evidence="1">The sequence shown here is derived from an EMBL/GenBank/DDBJ whole genome shotgun (WGS) entry which is preliminary data.</text>
</comment>
<dbReference type="Proteomes" id="UP001159428">
    <property type="component" value="Unassembled WGS sequence"/>
</dbReference>
<name>A0AAU9WQS1_9CNID</name>
<dbReference type="EMBL" id="CALNXJ010000019">
    <property type="protein sequence ID" value="CAH3122909.1"/>
    <property type="molecule type" value="Genomic_DNA"/>
</dbReference>
<accession>A0AAU9WQS1</accession>
<dbReference type="InterPro" id="IPR011029">
    <property type="entry name" value="DEATH-like_dom_sf"/>
</dbReference>
<proteinExistence type="predicted"/>
<evidence type="ECO:0000313" key="1">
    <source>
        <dbReference type="EMBL" id="CAH3122909.1"/>
    </source>
</evidence>
<evidence type="ECO:0000313" key="2">
    <source>
        <dbReference type="Proteomes" id="UP001159428"/>
    </source>
</evidence>